<evidence type="ECO:0000256" key="2">
    <source>
        <dbReference type="ARBA" id="ARBA00006484"/>
    </source>
</evidence>
<name>A0A452DIG2_BOVIN</name>
<dbReference type="VEuPathDB" id="HostDB:ENSBTAG00000001793"/>
<dbReference type="SUPFAM" id="SSF51735">
    <property type="entry name" value="NAD(P)-binding Rossmann-fold domains"/>
    <property type="match status" value="1"/>
</dbReference>
<dbReference type="GO" id="GO:0016491">
    <property type="term" value="F:oxidoreductase activity"/>
    <property type="evidence" value="ECO:0000318"/>
    <property type="project" value="GO_Central"/>
</dbReference>
<dbReference type="FunCoup" id="A0A452DIG2">
    <property type="interactions" value="153"/>
</dbReference>
<dbReference type="InterPro" id="IPR036291">
    <property type="entry name" value="NAD(P)-bd_dom_sf"/>
</dbReference>
<dbReference type="PANTHER" id="PTHR44279:SF3">
    <property type="entry name" value="HYDROXYSTEROID 11-BETA-DEHYDROGENASE 1-LIKE PROTEIN"/>
    <property type="match status" value="1"/>
</dbReference>
<dbReference type="GO" id="GO:0005654">
    <property type="term" value="C:nucleoplasm"/>
    <property type="evidence" value="ECO:0007669"/>
    <property type="project" value="Ensembl"/>
</dbReference>
<keyword evidence="14" id="KW-1185">Reference proteome</keyword>
<dbReference type="GO" id="GO:0102196">
    <property type="term" value="F:cortisol dehydrogenase (NADP+) activity"/>
    <property type="evidence" value="ECO:0007669"/>
    <property type="project" value="Ensembl"/>
</dbReference>
<dbReference type="RefSeq" id="XP_010805197.2">
    <property type="nucleotide sequence ID" value="XM_010806895.3"/>
</dbReference>
<dbReference type="RefSeq" id="XP_059743931.1">
    <property type="nucleotide sequence ID" value="XM_059887948.1"/>
</dbReference>
<dbReference type="GeneTree" id="ENSGT00940000162487"/>
<comment type="catalytic activity">
    <reaction evidence="9">
        <text>cortisone + NADPH + H(+) = cortisol + NADP(+)</text>
        <dbReference type="Rhea" id="RHEA:68616"/>
        <dbReference type="ChEBI" id="CHEBI:15378"/>
        <dbReference type="ChEBI" id="CHEBI:16962"/>
        <dbReference type="ChEBI" id="CHEBI:17650"/>
        <dbReference type="ChEBI" id="CHEBI:57783"/>
        <dbReference type="ChEBI" id="CHEBI:58349"/>
    </reaction>
    <physiologicalReaction direction="right-to-left" evidence="9">
        <dbReference type="Rhea" id="RHEA:68618"/>
    </physiologicalReaction>
</comment>
<dbReference type="RefSeq" id="XP_024849652.1">
    <property type="nucleotide sequence ID" value="XM_024993884.2"/>
</dbReference>
<sequence length="343" mass="37067">MKVLLLTGLGALFFAYYWDDNFDPASLHGARVLLTGVSAGIGEELAYHYARLGSHLVLTAHTEALLQQVVGNCRKLGAPKVFYIAADMASPEVPERVVQFAVDKLGGLDYLVLNHLGAAPAGTRVRSSQSTRWLMQAPPSWPWLSSPANAPTLSSERSPSPQAPPLPTKAFTPSPSGLGFLLRPVTRSRHLQMNFLSYVQLTSSALPSLTDSKGSLVVVSSLLGRVPTSFSSPYSAAKFALDSFFSSLRRELDVQEVNVAITMCVLGLRDRASAAEGVRGITRVRAAPGPKAALAVIRGGATRASGVFYPWRFHLLCLLRSWMPHSRAWFVRQELNITTPAAA</sequence>
<dbReference type="PANTHER" id="PTHR44279">
    <property type="entry name" value="HYDROXYSTEROID (11-BETA) DEHYDROGENASE 1-LIKE B-RELATED"/>
    <property type="match status" value="1"/>
</dbReference>
<evidence type="ECO:0000256" key="9">
    <source>
        <dbReference type="ARBA" id="ARBA00093198"/>
    </source>
</evidence>
<dbReference type="Bgee" id="ENSBTAG00000001793">
    <property type="expression patterns" value="Expressed in semen and 103 other cell types or tissues"/>
</dbReference>
<evidence type="ECO:0000256" key="10">
    <source>
        <dbReference type="ARBA" id="ARBA00093430"/>
    </source>
</evidence>
<evidence type="ECO:0000256" key="12">
    <source>
        <dbReference type="SAM" id="SignalP"/>
    </source>
</evidence>
<dbReference type="RefSeq" id="XP_059743932.1">
    <property type="nucleotide sequence ID" value="XM_059887949.1"/>
</dbReference>
<feature type="region of interest" description="Disordered" evidence="11">
    <location>
        <begin position="148"/>
        <end position="169"/>
    </location>
</feature>
<dbReference type="AlphaFoldDB" id="A0A452DIG2"/>
<dbReference type="RefSeq" id="XP_059743933.1">
    <property type="nucleotide sequence ID" value="XM_059887950.1"/>
</dbReference>
<protein>
    <recommendedName>
        <fullName evidence="7">Hydroxysteroid 11-beta-dehydrogenase 1-like protein</fullName>
    </recommendedName>
    <alternativeName>
        <fullName evidence="8">11-beta-hydroxysteroid dehydrogenase type 3</fullName>
    </alternativeName>
</protein>
<reference evidence="13" key="1">
    <citation type="submission" date="2018-03" db="EMBL/GenBank/DDBJ databases">
        <title>ARS-UCD1.2.</title>
        <authorList>
            <person name="Rosen B.D."/>
            <person name="Bickhart D.M."/>
            <person name="Koren S."/>
            <person name="Schnabel R.D."/>
            <person name="Hall R."/>
            <person name="Zimin A."/>
            <person name="Dreischer C."/>
            <person name="Schultheiss S."/>
            <person name="Schroeder S.G."/>
            <person name="Elsik C.G."/>
            <person name="Couldrey C."/>
            <person name="Liu G.E."/>
            <person name="Van Tassell C.P."/>
            <person name="Phillippy A.M."/>
            <person name="Smith T.P.L."/>
            <person name="Medrano J.F."/>
        </authorList>
    </citation>
    <scope>NUCLEOTIDE SEQUENCE [LARGE SCALE GENOMIC DNA]</scope>
    <source>
        <strain evidence="13">Hereford</strain>
    </source>
</reference>
<dbReference type="RefSeq" id="XP_024849649.1">
    <property type="nucleotide sequence ID" value="XM_024993881.2"/>
</dbReference>
<dbReference type="Ensembl" id="ENSBTAT00000002346.5">
    <property type="protein sequence ID" value="ENSBTAP00000002346.4"/>
    <property type="gene ID" value="ENSBTAG00000001793.6"/>
</dbReference>
<dbReference type="OrthoDB" id="1933717at2759"/>
<dbReference type="InterPro" id="IPR002347">
    <property type="entry name" value="SDR_fam"/>
</dbReference>
<feature type="signal peptide" evidence="12">
    <location>
        <begin position="1"/>
        <end position="15"/>
    </location>
</feature>
<dbReference type="RefSeq" id="XP_010805193.2">
    <property type="nucleotide sequence ID" value="XM_010806891.3"/>
</dbReference>
<keyword evidence="4 12" id="KW-0732">Signal</keyword>
<reference evidence="13" key="2">
    <citation type="submission" date="2025-08" db="UniProtKB">
        <authorList>
            <consortium name="Ensembl"/>
        </authorList>
    </citation>
    <scope>IDENTIFICATION</scope>
    <source>
        <strain evidence="13">Hereford</strain>
    </source>
</reference>
<dbReference type="RefSeq" id="XP_010805194.2">
    <property type="nucleotide sequence ID" value="XM_010806892.3"/>
</dbReference>
<gene>
    <name evidence="13 15" type="primary">HSD11B1L</name>
</gene>
<comment type="subcellular location">
    <subcellularLocation>
        <location evidence="1">Secreted</location>
    </subcellularLocation>
</comment>
<proteinExistence type="inferred from homology"/>
<accession>A0A452DIG2</accession>
<dbReference type="PRINTS" id="PR00081">
    <property type="entry name" value="GDHRDH"/>
</dbReference>
<reference evidence="13" key="3">
    <citation type="submission" date="2025-09" db="UniProtKB">
        <authorList>
            <consortium name="Ensembl"/>
        </authorList>
    </citation>
    <scope>IDENTIFICATION</scope>
    <source>
        <strain evidence="13">Hereford</strain>
    </source>
</reference>
<evidence type="ECO:0000313" key="15">
    <source>
        <dbReference type="VGNC" id="VGNC:29966"/>
    </source>
</evidence>
<keyword evidence="5" id="KW-0521">NADP</keyword>
<dbReference type="PROSITE" id="PS00061">
    <property type="entry name" value="ADH_SHORT"/>
    <property type="match status" value="1"/>
</dbReference>
<dbReference type="VGNC" id="VGNC:29966">
    <property type="gene designation" value="HSD11B1L"/>
</dbReference>
<dbReference type="InParanoid" id="A0A452DIG2"/>
<evidence type="ECO:0000256" key="8">
    <source>
        <dbReference type="ARBA" id="ARBA00042169"/>
    </source>
</evidence>
<evidence type="ECO:0000256" key="1">
    <source>
        <dbReference type="ARBA" id="ARBA00004613"/>
    </source>
</evidence>
<keyword evidence="3" id="KW-0964">Secreted</keyword>
<dbReference type="CTD" id="374875"/>
<dbReference type="Proteomes" id="UP000009136">
    <property type="component" value="Chromosome 7"/>
</dbReference>
<comment type="function">
    <text evidence="10">Unidirectional NADP(+)-dependent cortisol dehydrogenase (in vitro).</text>
</comment>
<keyword evidence="6" id="KW-0560">Oxidoreductase</keyword>
<feature type="chain" id="PRO_5041996757" description="Hydroxysteroid 11-beta-dehydrogenase 1-like protein" evidence="12">
    <location>
        <begin position="16"/>
        <end position="343"/>
    </location>
</feature>
<dbReference type="GeneID" id="404546"/>
<dbReference type="InterPro" id="IPR020904">
    <property type="entry name" value="Sc_DH/Rdtase_CS"/>
</dbReference>
<evidence type="ECO:0000256" key="3">
    <source>
        <dbReference type="ARBA" id="ARBA00022525"/>
    </source>
</evidence>
<evidence type="ECO:0000313" key="13">
    <source>
        <dbReference type="Ensembl" id="ENSBTAP00000002346.4"/>
    </source>
</evidence>
<evidence type="ECO:0000313" key="14">
    <source>
        <dbReference type="Proteomes" id="UP000009136"/>
    </source>
</evidence>
<dbReference type="RefSeq" id="XP_024849650.1">
    <property type="nucleotide sequence ID" value="XM_024993882.2"/>
</dbReference>
<evidence type="ECO:0000256" key="11">
    <source>
        <dbReference type="SAM" id="MobiDB-lite"/>
    </source>
</evidence>
<dbReference type="InterPro" id="IPR051253">
    <property type="entry name" value="11-beta-HSD"/>
</dbReference>
<organism evidence="13 14">
    <name type="scientific">Bos taurus</name>
    <name type="common">Bovine</name>
    <dbReference type="NCBI Taxonomy" id="9913"/>
    <lineage>
        <taxon>Eukaryota</taxon>
        <taxon>Metazoa</taxon>
        <taxon>Chordata</taxon>
        <taxon>Craniata</taxon>
        <taxon>Vertebrata</taxon>
        <taxon>Euteleostomi</taxon>
        <taxon>Mammalia</taxon>
        <taxon>Eutheria</taxon>
        <taxon>Laurasiatheria</taxon>
        <taxon>Artiodactyla</taxon>
        <taxon>Ruminantia</taxon>
        <taxon>Pecora</taxon>
        <taxon>Bovidae</taxon>
        <taxon>Bovinae</taxon>
        <taxon>Bos</taxon>
    </lineage>
</organism>
<dbReference type="RefSeq" id="XP_010805191.2">
    <property type="nucleotide sequence ID" value="XM_010806889.3"/>
</dbReference>
<evidence type="ECO:0000256" key="5">
    <source>
        <dbReference type="ARBA" id="ARBA00022857"/>
    </source>
</evidence>
<dbReference type="Gene3D" id="3.40.50.720">
    <property type="entry name" value="NAD(P)-binding Rossmann-like Domain"/>
    <property type="match status" value="1"/>
</dbReference>
<comment type="similarity">
    <text evidence="2">Belongs to the short-chain dehydrogenases/reductases (SDR) family.</text>
</comment>
<dbReference type="GO" id="GO:0005576">
    <property type="term" value="C:extracellular region"/>
    <property type="evidence" value="ECO:0007669"/>
    <property type="project" value="UniProtKB-SubCell"/>
</dbReference>
<evidence type="ECO:0000256" key="6">
    <source>
        <dbReference type="ARBA" id="ARBA00023002"/>
    </source>
</evidence>
<evidence type="ECO:0000256" key="7">
    <source>
        <dbReference type="ARBA" id="ARBA00040597"/>
    </source>
</evidence>
<evidence type="ECO:0000256" key="4">
    <source>
        <dbReference type="ARBA" id="ARBA00022729"/>
    </source>
</evidence>
<dbReference type="Pfam" id="PF00106">
    <property type="entry name" value="adh_short"/>
    <property type="match status" value="2"/>
</dbReference>